<dbReference type="EMBL" id="LGTC01000001">
    <property type="protein sequence ID" value="KNY28484.1"/>
    <property type="molecule type" value="Genomic_DNA"/>
</dbReference>
<organism evidence="2 3">
    <name type="scientific">Pseudobacteroides cellulosolvens ATCC 35603 = DSM 2933</name>
    <dbReference type="NCBI Taxonomy" id="398512"/>
    <lineage>
        <taxon>Bacteria</taxon>
        <taxon>Bacillati</taxon>
        <taxon>Bacillota</taxon>
        <taxon>Clostridia</taxon>
        <taxon>Eubacteriales</taxon>
        <taxon>Oscillospiraceae</taxon>
        <taxon>Pseudobacteroides</taxon>
    </lineage>
</organism>
<dbReference type="eggNOG" id="ENOG50316XK">
    <property type="taxonomic scope" value="Bacteria"/>
</dbReference>
<feature type="compositionally biased region" description="Low complexity" evidence="1">
    <location>
        <begin position="133"/>
        <end position="149"/>
    </location>
</feature>
<dbReference type="AlphaFoldDB" id="A0A0L6JRV4"/>
<evidence type="ECO:0000256" key="1">
    <source>
        <dbReference type="SAM" id="MobiDB-lite"/>
    </source>
</evidence>
<protein>
    <submittedName>
        <fullName evidence="2">Uncharacterized protein</fullName>
    </submittedName>
</protein>
<feature type="region of interest" description="Disordered" evidence="1">
    <location>
        <begin position="133"/>
        <end position="195"/>
    </location>
</feature>
<sequence length="445" mass="48790">MAFKVTIDGGMILEKCIESVSCIANPPSDDIFTTRTKCKNTMTIMGRIGTDEQTIGLYQWALIPPKNIDGYKKVVMEEIKEDKLVRKVCFQKAFVVGYSETFTNSNGVGYFSIDLNEFIGSDIECSSMTDVTAAGNSSNSGSSGSSQKSESIDDSASEGEISSQQTPAPQNLPKSNTTHPPIFKGSETASKDAGKAKLTNLGVSTSGKKLEGKNLAINEKFRGDQFKVQDSFDASIDKARHDQLTSANCRTTCALNENLDGHLSNNDSIKLDDNDKNCLKELANYRQNLSPVKEDTIMQKVIDEDQLNAYLDKDNPKRVMSGCASKASDVAPFTNNVGEAYDNLRLDYKGNKFKEKAENGGSTYVMRCTSNYCPNNSEHPVINAYTQPPCTGTGFLGSEKHLLPEYTYGRGQAINDGAIFKVDKDGNESLHAVWNKIDKRYETVD</sequence>
<evidence type="ECO:0000313" key="3">
    <source>
        <dbReference type="Proteomes" id="UP000036923"/>
    </source>
</evidence>
<dbReference type="Proteomes" id="UP000036923">
    <property type="component" value="Unassembled WGS sequence"/>
</dbReference>
<accession>A0A0L6JRV4</accession>
<dbReference type="OrthoDB" id="10009879at2"/>
<evidence type="ECO:0000313" key="2">
    <source>
        <dbReference type="EMBL" id="KNY28484.1"/>
    </source>
</evidence>
<gene>
    <name evidence="2" type="ORF">Bccel_3758</name>
</gene>
<dbReference type="STRING" id="398512.Bccel_3758"/>
<proteinExistence type="predicted"/>
<keyword evidence="3" id="KW-1185">Reference proteome</keyword>
<reference evidence="3" key="1">
    <citation type="submission" date="2015-07" db="EMBL/GenBank/DDBJ databases">
        <title>Near-Complete Genome Sequence of the Cellulolytic Bacterium Bacteroides (Pseudobacteroides) cellulosolvens ATCC 35603.</title>
        <authorList>
            <person name="Dassa B."/>
            <person name="Utturkar S.M."/>
            <person name="Klingeman D.M."/>
            <person name="Hurt R.A."/>
            <person name="Keller M."/>
            <person name="Xu J."/>
            <person name="Reddy Y.H.K."/>
            <person name="Borovok I."/>
            <person name="Grinberg I.R."/>
            <person name="Lamed R."/>
            <person name="Zhivin O."/>
            <person name="Bayer E.A."/>
            <person name="Brown S.D."/>
        </authorList>
    </citation>
    <scope>NUCLEOTIDE SEQUENCE [LARGE SCALE GENOMIC DNA]</scope>
    <source>
        <strain evidence="3">DSM 2933</strain>
    </source>
</reference>
<feature type="compositionally biased region" description="Polar residues" evidence="1">
    <location>
        <begin position="160"/>
        <end position="179"/>
    </location>
</feature>
<comment type="caution">
    <text evidence="2">The sequence shown here is derived from an EMBL/GenBank/DDBJ whole genome shotgun (WGS) entry which is preliminary data.</text>
</comment>
<name>A0A0L6JRV4_9FIRM</name>
<dbReference type="RefSeq" id="WP_036936897.1">
    <property type="nucleotide sequence ID" value="NZ_JQKC01000002.1"/>
</dbReference>